<feature type="domain" description="Peptidoglycan binding" evidence="2">
    <location>
        <begin position="109"/>
        <end position="169"/>
    </location>
</feature>
<organism evidence="3 4">
    <name type="scientific">Roseomonas alba</name>
    <dbReference type="NCBI Taxonomy" id="2846776"/>
    <lineage>
        <taxon>Bacteria</taxon>
        <taxon>Pseudomonadati</taxon>
        <taxon>Pseudomonadota</taxon>
        <taxon>Alphaproteobacteria</taxon>
        <taxon>Acetobacterales</taxon>
        <taxon>Roseomonadaceae</taxon>
        <taxon>Roseomonas</taxon>
    </lineage>
</organism>
<name>A0ABS7AIA7_9PROT</name>
<dbReference type="Pfam" id="PF05838">
    <property type="entry name" value="Glyco_hydro_108"/>
    <property type="match status" value="1"/>
</dbReference>
<dbReference type="Pfam" id="PF09374">
    <property type="entry name" value="PG_binding_3"/>
    <property type="match status" value="1"/>
</dbReference>
<dbReference type="EMBL" id="JAHYBZ010000020">
    <property type="protein sequence ID" value="MBW6402051.1"/>
    <property type="molecule type" value="Genomic_DNA"/>
</dbReference>
<evidence type="ECO:0000259" key="2">
    <source>
        <dbReference type="Pfam" id="PF09374"/>
    </source>
</evidence>
<feature type="domain" description="TtsA-like Glycoside hydrolase family 108" evidence="1">
    <location>
        <begin position="21"/>
        <end position="104"/>
    </location>
</feature>
<comment type="caution">
    <text evidence="3">The sequence shown here is derived from an EMBL/GenBank/DDBJ whole genome shotgun (WGS) entry which is preliminary data.</text>
</comment>
<dbReference type="InterPro" id="IPR008565">
    <property type="entry name" value="TtsA-like_GH18_dom"/>
</dbReference>
<dbReference type="CDD" id="cd13926">
    <property type="entry name" value="N-acetylmuramidase_GH108"/>
    <property type="match status" value="1"/>
</dbReference>
<accession>A0ABS7AIA7</accession>
<evidence type="ECO:0000259" key="1">
    <source>
        <dbReference type="Pfam" id="PF05838"/>
    </source>
</evidence>
<protein>
    <submittedName>
        <fullName evidence="3">Glycoside hydrolase family 108 protein</fullName>
    </submittedName>
</protein>
<reference evidence="3 4" key="1">
    <citation type="submission" date="2021-07" db="EMBL/GenBank/DDBJ databases">
        <authorList>
            <person name="So Y."/>
        </authorList>
    </citation>
    <scope>NUCLEOTIDE SEQUENCE [LARGE SCALE GENOMIC DNA]</scope>
    <source>
        <strain evidence="3 4">HJA6</strain>
    </source>
</reference>
<dbReference type="InterPro" id="IPR018537">
    <property type="entry name" value="Peptidoglycan-bd_3"/>
</dbReference>
<dbReference type="SUPFAM" id="SSF53955">
    <property type="entry name" value="Lysozyme-like"/>
    <property type="match status" value="1"/>
</dbReference>
<sequence>MPSPVTPVDDDPARRFRICVEEVLEREAGYVDHPRDPGRCTNMGITIATLADWRGRPVTCADVRALTELEARQIYRARYWNSVQGDSLPAGIDLMVFDGAVNSGPAQSAKWLQAALRVEADGAIGPITLAAVREANDRATVINRICNLRIAFLRELRTWRDFGRGWTNRVDTVRAIALAMAGA</sequence>
<gene>
    <name evidence="3" type="ORF">KPL78_29665</name>
</gene>
<dbReference type="Gene3D" id="1.20.141.10">
    <property type="entry name" value="Chitosanase, subunit A, domain 1"/>
    <property type="match status" value="1"/>
</dbReference>
<dbReference type="InterPro" id="IPR023346">
    <property type="entry name" value="Lysozyme-like_dom_sf"/>
</dbReference>
<dbReference type="Proteomes" id="UP001196565">
    <property type="component" value="Unassembled WGS sequence"/>
</dbReference>
<keyword evidence="4" id="KW-1185">Reference proteome</keyword>
<dbReference type="RefSeq" id="WP_219766917.1">
    <property type="nucleotide sequence ID" value="NZ_JAHYBZ010000020.1"/>
</dbReference>
<keyword evidence="3" id="KW-0378">Hydrolase</keyword>
<dbReference type="GO" id="GO:0016787">
    <property type="term" value="F:hydrolase activity"/>
    <property type="evidence" value="ECO:0007669"/>
    <property type="project" value="UniProtKB-KW"/>
</dbReference>
<evidence type="ECO:0000313" key="4">
    <source>
        <dbReference type="Proteomes" id="UP001196565"/>
    </source>
</evidence>
<evidence type="ECO:0000313" key="3">
    <source>
        <dbReference type="EMBL" id="MBW6402051.1"/>
    </source>
</evidence>
<proteinExistence type="predicted"/>